<dbReference type="RefSeq" id="WP_102070948.1">
    <property type="nucleotide sequence ID" value="NZ_PDNV01000010.1"/>
</dbReference>
<proteinExistence type="predicted"/>
<dbReference type="InterPro" id="IPR010982">
    <property type="entry name" value="Lambda_DNA-bd_dom_sf"/>
</dbReference>
<reference evidence="2 3" key="1">
    <citation type="submission" date="2017-10" db="EMBL/GenBank/DDBJ databases">
        <title>Two draft genome sequences of Pusillimonas sp. strains isolated from a nitrate- and radionuclide-contaminated groundwater in Russia.</title>
        <authorList>
            <person name="Grouzdev D.S."/>
            <person name="Tourova T.P."/>
            <person name="Goeva M.A."/>
            <person name="Babich T.L."/>
            <person name="Sokolova D.S."/>
            <person name="Abdullin R."/>
            <person name="Poltaraus A.B."/>
            <person name="Toshchakov S.V."/>
            <person name="Nazina T.N."/>
        </authorList>
    </citation>
    <scope>NUCLEOTIDE SEQUENCE [LARGE SCALE GENOMIC DNA]</scope>
    <source>
        <strain evidence="2 3">JR1/69-2-13</strain>
    </source>
</reference>
<gene>
    <name evidence="2" type="ORF">CR155_15490</name>
</gene>
<evidence type="ECO:0000313" key="2">
    <source>
        <dbReference type="EMBL" id="PLC52814.1"/>
    </source>
</evidence>
<sequence>MTPSPINSIGARLLIARRNRGLSQEALANLLDPPLSQSAIAHIENGRNESSRHLVWIAAALHVRAEWLVTGEGEMFETEWPWPETPRYTLTELPAPVLEDIGDYIKMKMAQQARKSKDDDEAPN</sequence>
<comment type="caution">
    <text evidence="2">The sequence shown here is derived from an EMBL/GenBank/DDBJ whole genome shotgun (WGS) entry which is preliminary data.</text>
</comment>
<dbReference type="SMART" id="SM00530">
    <property type="entry name" value="HTH_XRE"/>
    <property type="match status" value="1"/>
</dbReference>
<dbReference type="GO" id="GO:0003677">
    <property type="term" value="F:DNA binding"/>
    <property type="evidence" value="ECO:0007669"/>
    <property type="project" value="InterPro"/>
</dbReference>
<accession>A0A2N4UCR2</accession>
<dbReference type="InterPro" id="IPR001387">
    <property type="entry name" value="Cro/C1-type_HTH"/>
</dbReference>
<dbReference type="Pfam" id="PF01381">
    <property type="entry name" value="HTH_3"/>
    <property type="match status" value="1"/>
</dbReference>
<dbReference type="Proteomes" id="UP000234328">
    <property type="component" value="Unassembled WGS sequence"/>
</dbReference>
<name>A0A2N4UCR2_9BURK</name>
<dbReference type="PROSITE" id="PS50943">
    <property type="entry name" value="HTH_CROC1"/>
    <property type="match status" value="1"/>
</dbReference>
<evidence type="ECO:0000259" key="1">
    <source>
        <dbReference type="PROSITE" id="PS50943"/>
    </source>
</evidence>
<feature type="domain" description="HTH cro/C1-type" evidence="1">
    <location>
        <begin position="13"/>
        <end position="68"/>
    </location>
</feature>
<dbReference type="EMBL" id="PDNV01000010">
    <property type="protein sequence ID" value="PLC52814.1"/>
    <property type="molecule type" value="Genomic_DNA"/>
</dbReference>
<evidence type="ECO:0000313" key="3">
    <source>
        <dbReference type="Proteomes" id="UP000234328"/>
    </source>
</evidence>
<organism evidence="2 3">
    <name type="scientific">Pollutimonas nitritireducens</name>
    <dbReference type="NCBI Taxonomy" id="2045209"/>
    <lineage>
        <taxon>Bacteria</taxon>
        <taxon>Pseudomonadati</taxon>
        <taxon>Pseudomonadota</taxon>
        <taxon>Betaproteobacteria</taxon>
        <taxon>Burkholderiales</taxon>
        <taxon>Alcaligenaceae</taxon>
        <taxon>Pollutimonas</taxon>
    </lineage>
</organism>
<dbReference type="Gene3D" id="1.10.260.40">
    <property type="entry name" value="lambda repressor-like DNA-binding domains"/>
    <property type="match status" value="1"/>
</dbReference>
<protein>
    <submittedName>
        <fullName evidence="2">XRE family transcriptional regulator</fullName>
    </submittedName>
</protein>
<dbReference type="AlphaFoldDB" id="A0A2N4UCR2"/>
<dbReference type="CDD" id="cd00093">
    <property type="entry name" value="HTH_XRE"/>
    <property type="match status" value="1"/>
</dbReference>
<dbReference type="SUPFAM" id="SSF47413">
    <property type="entry name" value="lambda repressor-like DNA-binding domains"/>
    <property type="match status" value="1"/>
</dbReference>
<keyword evidence="3" id="KW-1185">Reference proteome</keyword>
<dbReference type="OrthoDB" id="1097442at2"/>